<name>A0A1D6GSB5_MAIZE</name>
<dbReference type="ExpressionAtlas" id="A0A1D6GSB5">
    <property type="expression patterns" value="baseline and differential"/>
</dbReference>
<protein>
    <submittedName>
        <fullName evidence="1">Uncharacterized protein</fullName>
    </submittedName>
</protein>
<dbReference type="AlphaFoldDB" id="A0A1D6GSB5"/>
<sequence>MCAGNGFREYQPKGLNPPNGNQFGFMVAPSQEQMLYQQKVHAPPYSSPFMGFHNHPLAVPTNGYLPYTQPGHFYPASMTPVGYGVAGDQCVDFSMQYRNNIHPYSGPEFGFLPSQPVHKTSVNFHAVPVTPLTPLCSRGMPVATNQERQQSPALFPKLKQAVLVPETVCAGDNTFKQKGDDVDSTPFSLFQFNLPIAPPTLATSKERSGELAPAQIARVQPCSREETNVKEYNIFSGCDGVMFQLN</sequence>
<accession>A0A1D6GSB5</accession>
<proteinExistence type="predicted"/>
<organism evidence="1">
    <name type="scientific">Zea mays</name>
    <name type="common">Maize</name>
    <dbReference type="NCBI Taxonomy" id="4577"/>
    <lineage>
        <taxon>Eukaryota</taxon>
        <taxon>Viridiplantae</taxon>
        <taxon>Streptophyta</taxon>
        <taxon>Embryophyta</taxon>
        <taxon>Tracheophyta</taxon>
        <taxon>Spermatophyta</taxon>
        <taxon>Magnoliopsida</taxon>
        <taxon>Liliopsida</taxon>
        <taxon>Poales</taxon>
        <taxon>Poaceae</taxon>
        <taxon>PACMAD clade</taxon>
        <taxon>Panicoideae</taxon>
        <taxon>Andropogonodae</taxon>
        <taxon>Andropogoneae</taxon>
        <taxon>Tripsacinae</taxon>
        <taxon>Zea</taxon>
    </lineage>
</organism>
<reference evidence="1" key="1">
    <citation type="submission" date="2015-12" db="EMBL/GenBank/DDBJ databases">
        <title>Update maize B73 reference genome by single molecule sequencing technologies.</title>
        <authorList>
            <consortium name="Maize Genome Sequencing Project"/>
            <person name="Ware D."/>
        </authorList>
    </citation>
    <scope>NUCLEOTIDE SEQUENCE</scope>
    <source>
        <tissue evidence="1">Seedling</tissue>
    </source>
</reference>
<gene>
    <name evidence="1" type="ORF">ZEAMMB73_Zm00001d014340</name>
</gene>
<dbReference type="EMBL" id="CM000781">
    <property type="protein sequence ID" value="AQK65943.1"/>
    <property type="molecule type" value="Genomic_DNA"/>
</dbReference>
<evidence type="ECO:0000313" key="1">
    <source>
        <dbReference type="EMBL" id="AQK65943.1"/>
    </source>
</evidence>